<reference evidence="2 3" key="1">
    <citation type="journal article" date="2021" name="Commun. Biol.">
        <title>The genome of Shorea leprosula (Dipterocarpaceae) highlights the ecological relevance of drought in aseasonal tropical rainforests.</title>
        <authorList>
            <person name="Ng K.K.S."/>
            <person name="Kobayashi M.J."/>
            <person name="Fawcett J.A."/>
            <person name="Hatakeyama M."/>
            <person name="Paape T."/>
            <person name="Ng C.H."/>
            <person name="Ang C.C."/>
            <person name="Tnah L.H."/>
            <person name="Lee C.T."/>
            <person name="Nishiyama T."/>
            <person name="Sese J."/>
            <person name="O'Brien M.J."/>
            <person name="Copetti D."/>
            <person name="Mohd Noor M.I."/>
            <person name="Ong R.C."/>
            <person name="Putra M."/>
            <person name="Sireger I.Z."/>
            <person name="Indrioko S."/>
            <person name="Kosugi Y."/>
            <person name="Izuno A."/>
            <person name="Isagi Y."/>
            <person name="Lee S.L."/>
            <person name="Shimizu K.K."/>
        </authorList>
    </citation>
    <scope>NUCLEOTIDE SEQUENCE [LARGE SCALE GENOMIC DNA]</scope>
    <source>
        <strain evidence="2">214</strain>
    </source>
</reference>
<keyword evidence="3" id="KW-1185">Reference proteome</keyword>
<evidence type="ECO:0000313" key="3">
    <source>
        <dbReference type="Proteomes" id="UP001054252"/>
    </source>
</evidence>
<accession>A0AAV5LZN7</accession>
<sequence length="221" mass="25128">MVRSFNVPLAQAHDAVTMVQGMQSFVPPMDRQCAKGYIQQHGGHATMLKLMDAFSYADALFKCEQKARGQTRELTKNYKRLASKKASLEDEVNELKEKLDKGQAKRGNKIQATRDEASHVEDYAKHAEADRIRAKKSHQCFICITRAQRAKWLVGSEMFQDVVAVASANTITEIYNDIHGKLRWELNEERVSVWPSSVVEEEEDVEGLPSFDAWVVELLEE</sequence>
<evidence type="ECO:0000256" key="1">
    <source>
        <dbReference type="SAM" id="Coils"/>
    </source>
</evidence>
<protein>
    <submittedName>
        <fullName evidence="2">Uncharacterized protein</fullName>
    </submittedName>
</protein>
<proteinExistence type="predicted"/>
<feature type="coiled-coil region" evidence="1">
    <location>
        <begin position="71"/>
        <end position="105"/>
    </location>
</feature>
<dbReference type="AlphaFoldDB" id="A0AAV5LZN7"/>
<organism evidence="2 3">
    <name type="scientific">Rubroshorea leprosula</name>
    <dbReference type="NCBI Taxonomy" id="152421"/>
    <lineage>
        <taxon>Eukaryota</taxon>
        <taxon>Viridiplantae</taxon>
        <taxon>Streptophyta</taxon>
        <taxon>Embryophyta</taxon>
        <taxon>Tracheophyta</taxon>
        <taxon>Spermatophyta</taxon>
        <taxon>Magnoliopsida</taxon>
        <taxon>eudicotyledons</taxon>
        <taxon>Gunneridae</taxon>
        <taxon>Pentapetalae</taxon>
        <taxon>rosids</taxon>
        <taxon>malvids</taxon>
        <taxon>Malvales</taxon>
        <taxon>Dipterocarpaceae</taxon>
        <taxon>Rubroshorea</taxon>
    </lineage>
</organism>
<dbReference type="EMBL" id="BPVZ01000164">
    <property type="protein sequence ID" value="GKV42994.1"/>
    <property type="molecule type" value="Genomic_DNA"/>
</dbReference>
<dbReference type="Proteomes" id="UP001054252">
    <property type="component" value="Unassembled WGS sequence"/>
</dbReference>
<name>A0AAV5LZN7_9ROSI</name>
<keyword evidence="1" id="KW-0175">Coiled coil</keyword>
<evidence type="ECO:0000313" key="2">
    <source>
        <dbReference type="EMBL" id="GKV42994.1"/>
    </source>
</evidence>
<comment type="caution">
    <text evidence="2">The sequence shown here is derived from an EMBL/GenBank/DDBJ whole genome shotgun (WGS) entry which is preliminary data.</text>
</comment>
<gene>
    <name evidence="2" type="ORF">SLEP1_g50341</name>
</gene>